<evidence type="ECO:0000313" key="1">
    <source>
        <dbReference type="EMBL" id="KAI6084028.1"/>
    </source>
</evidence>
<dbReference type="EMBL" id="MU394343">
    <property type="protein sequence ID" value="KAI6084028.1"/>
    <property type="molecule type" value="Genomic_DNA"/>
</dbReference>
<reference evidence="1 2" key="1">
    <citation type="journal article" date="2022" name="New Phytol.">
        <title>Ecological generalism drives hyperdiversity of secondary metabolite gene clusters in xylarialean endophytes.</title>
        <authorList>
            <person name="Franco M.E.E."/>
            <person name="Wisecaver J.H."/>
            <person name="Arnold A.E."/>
            <person name="Ju Y.M."/>
            <person name="Slot J.C."/>
            <person name="Ahrendt S."/>
            <person name="Moore L.P."/>
            <person name="Eastman K.E."/>
            <person name="Scott K."/>
            <person name="Konkel Z."/>
            <person name="Mondo S.J."/>
            <person name="Kuo A."/>
            <person name="Hayes R.D."/>
            <person name="Haridas S."/>
            <person name="Andreopoulos B."/>
            <person name="Riley R."/>
            <person name="LaButti K."/>
            <person name="Pangilinan J."/>
            <person name="Lipzen A."/>
            <person name="Amirebrahimi M."/>
            <person name="Yan J."/>
            <person name="Adam C."/>
            <person name="Keymanesh K."/>
            <person name="Ng V."/>
            <person name="Louie K."/>
            <person name="Northen T."/>
            <person name="Drula E."/>
            <person name="Henrissat B."/>
            <person name="Hsieh H.M."/>
            <person name="Youens-Clark K."/>
            <person name="Lutzoni F."/>
            <person name="Miadlikowska J."/>
            <person name="Eastwood D.C."/>
            <person name="Hamelin R.C."/>
            <person name="Grigoriev I.V."/>
            <person name="U'Ren J.M."/>
        </authorList>
    </citation>
    <scope>NUCLEOTIDE SEQUENCE [LARGE SCALE GENOMIC DNA]</scope>
    <source>
        <strain evidence="1 2">ER1909</strain>
    </source>
</reference>
<accession>A0ACC0CU48</accession>
<dbReference type="Proteomes" id="UP001497680">
    <property type="component" value="Unassembled WGS sequence"/>
</dbReference>
<name>A0ACC0CU48_9PEZI</name>
<evidence type="ECO:0000313" key="2">
    <source>
        <dbReference type="Proteomes" id="UP001497680"/>
    </source>
</evidence>
<comment type="caution">
    <text evidence="1">The sequence shown here is derived from an EMBL/GenBank/DDBJ whole genome shotgun (WGS) entry which is preliminary data.</text>
</comment>
<gene>
    <name evidence="1" type="ORF">F4821DRAFT_262353</name>
</gene>
<organism evidence="1 2">
    <name type="scientific">Hypoxylon rubiginosum</name>
    <dbReference type="NCBI Taxonomy" id="110542"/>
    <lineage>
        <taxon>Eukaryota</taxon>
        <taxon>Fungi</taxon>
        <taxon>Dikarya</taxon>
        <taxon>Ascomycota</taxon>
        <taxon>Pezizomycotina</taxon>
        <taxon>Sordariomycetes</taxon>
        <taxon>Xylariomycetidae</taxon>
        <taxon>Xylariales</taxon>
        <taxon>Hypoxylaceae</taxon>
        <taxon>Hypoxylon</taxon>
    </lineage>
</organism>
<proteinExistence type="predicted"/>
<sequence>MTVSQQQTMPNSEGLVSGCLAKELTKSWAPYPPDHWTLLNSLSPAAGHEEEKRTGTEFHLFLSLPAEIRIMIYKLCLIKGTIFLPKGVFTSDVKYKKKYTMPPQASLNARTERYRDVPKDWGALYAAKKRVGLICGVSRKIHAEAMPIFYGYNRFVFPYGHWNVPGVLRPLDPTVPPHALIRSHIRDLSVAFDARDDDDVAARGAAIFYNPPSLLDGNGNAADKQGFWAETHDLRVSRLVNAWRRPIWHCQEMPLNRLALCFRECYCPMGCCRLIDRVADELVRSNTRPSTWWFPFPREVEITGWRNEVEKELIRGTLQKTFVRSDRPVRITFVGEAFGERR</sequence>
<protein>
    <submittedName>
        <fullName evidence="1">Uncharacterized protein</fullName>
    </submittedName>
</protein>
<keyword evidence="2" id="KW-1185">Reference proteome</keyword>